<dbReference type="PROSITE" id="PS51786">
    <property type="entry name" value="LON_PROTEOLYTIC"/>
    <property type="match status" value="1"/>
</dbReference>
<organism evidence="3 4">
    <name type="scientific">Corynebacterium uropygiale</name>
    <dbReference type="NCBI Taxonomy" id="1775911"/>
    <lineage>
        <taxon>Bacteria</taxon>
        <taxon>Bacillati</taxon>
        <taxon>Actinomycetota</taxon>
        <taxon>Actinomycetes</taxon>
        <taxon>Mycobacteriales</taxon>
        <taxon>Corynebacteriaceae</taxon>
        <taxon>Corynebacterium</taxon>
    </lineage>
</organism>
<reference evidence="3" key="1">
    <citation type="submission" date="2022-01" db="EMBL/GenBank/DDBJ databases">
        <title>Corynebacterium sp. nov isolated from isolated from the feces of the greater white-fronted geese (Anser albifrons) at Poyang Lake, PR China.</title>
        <authorList>
            <person name="Liu Q."/>
        </authorList>
    </citation>
    <scope>NUCLEOTIDE SEQUENCE</scope>
    <source>
        <strain evidence="3">JCM 32435</strain>
    </source>
</reference>
<dbReference type="Pfam" id="PF13180">
    <property type="entry name" value="PDZ_2"/>
    <property type="match status" value="1"/>
</dbReference>
<dbReference type="InterPro" id="IPR020568">
    <property type="entry name" value="Ribosomal_Su5_D2-typ_SF"/>
</dbReference>
<dbReference type="RefSeq" id="WP_236117877.1">
    <property type="nucleotide sequence ID" value="NZ_JAKGSI010000001.1"/>
</dbReference>
<dbReference type="EC" id="3.4.21.53" evidence="1"/>
<dbReference type="GO" id="GO:0006508">
    <property type="term" value="P:proteolysis"/>
    <property type="evidence" value="ECO:0007669"/>
    <property type="project" value="UniProtKB-KW"/>
</dbReference>
<accession>A0A9X1QQ18</accession>
<evidence type="ECO:0000259" key="2">
    <source>
        <dbReference type="PROSITE" id="PS51786"/>
    </source>
</evidence>
<sequence>MSRRIRTLACGAVPVIVLGALVGMRHIPGTDIALTAPYAAEGPGPSFNTLGEVDGHQVVDIQGAETDATSGNLNMTTVAVRSGMSIPEVFSRWMQGDSIVPIEEVFPAGQSEEEVQQRNAATFAESESAATIAAMNYLHRDVVVEVKMVLPESAASGVLSEGDRILGVDGSATPTPEDVQASVASHEPGESVDIDVERVDGHRETLSVELGEDPDHSGQPLLGVTMVSAPADGISIDYNLKEIGGPSAGMMFSLAVIDKLSPGELNGGKFVAGTGTISPDGTVGPIGGIRHKADAAEDLGAELFLAPKENCRELGDHKGSMTIVAVGNLDDAIAQMKAYAEGGELSTCH</sequence>
<dbReference type="Gene3D" id="2.30.42.10">
    <property type="match status" value="1"/>
</dbReference>
<dbReference type="InterPro" id="IPR008269">
    <property type="entry name" value="Lon_proteolytic"/>
</dbReference>
<dbReference type="PANTHER" id="PTHR10046">
    <property type="entry name" value="ATP DEPENDENT LON PROTEASE FAMILY MEMBER"/>
    <property type="match status" value="1"/>
</dbReference>
<feature type="active site" evidence="1">
    <location>
        <position position="247"/>
    </location>
</feature>
<gene>
    <name evidence="3" type="ORF">L1O03_02765</name>
</gene>
<name>A0A9X1QQ18_9CORY</name>
<evidence type="ECO:0000313" key="3">
    <source>
        <dbReference type="EMBL" id="MCF4006100.1"/>
    </source>
</evidence>
<proteinExistence type="inferred from homology"/>
<keyword evidence="1" id="KW-0720">Serine protease</keyword>
<dbReference type="InterPro" id="IPR036034">
    <property type="entry name" value="PDZ_sf"/>
</dbReference>
<feature type="active site" evidence="1">
    <location>
        <position position="292"/>
    </location>
</feature>
<dbReference type="SMART" id="SM00228">
    <property type="entry name" value="PDZ"/>
    <property type="match status" value="1"/>
</dbReference>
<dbReference type="InterPro" id="IPR014721">
    <property type="entry name" value="Ribsml_uS5_D2-typ_fold_subgr"/>
</dbReference>
<evidence type="ECO:0000256" key="1">
    <source>
        <dbReference type="PROSITE-ProRule" id="PRU01122"/>
    </source>
</evidence>
<dbReference type="GO" id="GO:0004252">
    <property type="term" value="F:serine-type endopeptidase activity"/>
    <property type="evidence" value="ECO:0007669"/>
    <property type="project" value="UniProtKB-UniRule"/>
</dbReference>
<dbReference type="SUPFAM" id="SSF54211">
    <property type="entry name" value="Ribosomal protein S5 domain 2-like"/>
    <property type="match status" value="1"/>
</dbReference>
<dbReference type="Gene3D" id="3.30.230.10">
    <property type="match status" value="1"/>
</dbReference>
<evidence type="ECO:0000313" key="4">
    <source>
        <dbReference type="Proteomes" id="UP001139336"/>
    </source>
</evidence>
<keyword evidence="1" id="KW-0378">Hydrolase</keyword>
<dbReference type="EMBL" id="JAKGSI010000001">
    <property type="protein sequence ID" value="MCF4006100.1"/>
    <property type="molecule type" value="Genomic_DNA"/>
</dbReference>
<dbReference type="SUPFAM" id="SSF50156">
    <property type="entry name" value="PDZ domain-like"/>
    <property type="match status" value="1"/>
</dbReference>
<dbReference type="GO" id="GO:0004176">
    <property type="term" value="F:ATP-dependent peptidase activity"/>
    <property type="evidence" value="ECO:0007669"/>
    <property type="project" value="UniProtKB-UniRule"/>
</dbReference>
<protein>
    <recommendedName>
        <fullName evidence="1">endopeptidase La</fullName>
        <ecNumber evidence="1">3.4.21.53</ecNumber>
    </recommendedName>
</protein>
<dbReference type="GO" id="GO:0005524">
    <property type="term" value="F:ATP binding"/>
    <property type="evidence" value="ECO:0007669"/>
    <property type="project" value="InterPro"/>
</dbReference>
<comment type="similarity">
    <text evidence="1">Belongs to the peptidase S16 family.</text>
</comment>
<comment type="caution">
    <text evidence="3">The sequence shown here is derived from an EMBL/GenBank/DDBJ whole genome shotgun (WGS) entry which is preliminary data.</text>
</comment>
<feature type="domain" description="Lon proteolytic" evidence="2">
    <location>
        <begin position="242"/>
        <end position="339"/>
    </location>
</feature>
<dbReference type="Proteomes" id="UP001139336">
    <property type="component" value="Unassembled WGS sequence"/>
</dbReference>
<dbReference type="AlphaFoldDB" id="A0A9X1QQ18"/>
<keyword evidence="4" id="KW-1185">Reference proteome</keyword>
<comment type="catalytic activity">
    <reaction evidence="1">
        <text>Hydrolysis of proteins in presence of ATP.</text>
        <dbReference type="EC" id="3.4.21.53"/>
    </reaction>
</comment>
<keyword evidence="1" id="KW-0645">Protease</keyword>
<dbReference type="Pfam" id="PF05362">
    <property type="entry name" value="Lon_C"/>
    <property type="match status" value="1"/>
</dbReference>
<dbReference type="InterPro" id="IPR027065">
    <property type="entry name" value="Lon_Prtase"/>
</dbReference>
<dbReference type="InterPro" id="IPR001478">
    <property type="entry name" value="PDZ"/>
</dbReference>
<dbReference type="GO" id="GO:0030163">
    <property type="term" value="P:protein catabolic process"/>
    <property type="evidence" value="ECO:0007669"/>
    <property type="project" value="InterPro"/>
</dbReference>